<keyword evidence="10" id="KW-0472">Membrane</keyword>
<evidence type="ECO:0000256" key="9">
    <source>
        <dbReference type="ARBA" id="ARBA00023098"/>
    </source>
</evidence>
<keyword evidence="9" id="KW-0443">Lipid metabolism</keyword>
<dbReference type="GO" id="GO:0005789">
    <property type="term" value="C:endoplasmic reticulum membrane"/>
    <property type="evidence" value="ECO:0007669"/>
    <property type="project" value="UniProtKB-SubCell"/>
</dbReference>
<keyword evidence="3" id="KW-0444">Lipid biosynthesis</keyword>
<keyword evidence="12" id="KW-0753">Steroid metabolism</keyword>
<comment type="similarity">
    <text evidence="2">Belongs to the ERG28 family.</text>
</comment>
<evidence type="ECO:0000256" key="10">
    <source>
        <dbReference type="ARBA" id="ARBA00023136"/>
    </source>
</evidence>
<dbReference type="STRING" id="602072.A0A1R3RYT4"/>
<dbReference type="OMA" id="NIAIWTY"/>
<evidence type="ECO:0000256" key="1">
    <source>
        <dbReference type="ARBA" id="ARBA00004477"/>
    </source>
</evidence>
<evidence type="ECO:0000256" key="2">
    <source>
        <dbReference type="ARBA" id="ARBA00005377"/>
    </source>
</evidence>
<keyword evidence="6" id="KW-0752">Steroid biosynthesis</keyword>
<dbReference type="VEuPathDB" id="FungiDB:ASPCADRAFT_203413"/>
<organism evidence="13 14">
    <name type="scientific">Aspergillus carbonarius (strain ITEM 5010)</name>
    <dbReference type="NCBI Taxonomy" id="602072"/>
    <lineage>
        <taxon>Eukaryota</taxon>
        <taxon>Fungi</taxon>
        <taxon>Dikarya</taxon>
        <taxon>Ascomycota</taxon>
        <taxon>Pezizomycotina</taxon>
        <taxon>Eurotiomycetes</taxon>
        <taxon>Eurotiomycetidae</taxon>
        <taxon>Eurotiales</taxon>
        <taxon>Aspergillaceae</taxon>
        <taxon>Aspergillus</taxon>
        <taxon>Aspergillus subgen. Circumdati</taxon>
    </lineage>
</organism>
<keyword evidence="4" id="KW-0812">Transmembrane</keyword>
<evidence type="ECO:0000313" key="13">
    <source>
        <dbReference type="EMBL" id="OOF99648.1"/>
    </source>
</evidence>
<keyword evidence="11" id="KW-1207">Sterol metabolism</keyword>
<sequence length="141" mass="15532">MASLLSYLPPFEGLLPKWLVLVSVISAANSIQAYRSESYAADLYNAKSADGRPPTNPLSSRTFGTWTFLSSVVRMYAAYNINNPAVYDLAIWTFGLALLHFVGEWLGFGSAQLKGRFVSPLIVASSTLTWMVTQREAYLAL</sequence>
<dbReference type="GO" id="GO:0016126">
    <property type="term" value="P:sterol biosynthetic process"/>
    <property type="evidence" value="ECO:0007669"/>
    <property type="project" value="UniProtKB-KW"/>
</dbReference>
<evidence type="ECO:0000256" key="11">
    <source>
        <dbReference type="ARBA" id="ARBA00023166"/>
    </source>
</evidence>
<evidence type="ECO:0000256" key="7">
    <source>
        <dbReference type="ARBA" id="ARBA00022989"/>
    </source>
</evidence>
<keyword evidence="7" id="KW-1133">Transmembrane helix</keyword>
<dbReference type="AlphaFoldDB" id="A0A1R3RYT4"/>
<dbReference type="PANTHER" id="PTHR15451:SF19">
    <property type="entry name" value="ERGOSTEROL BIOSYNTHETIC PROTEIN 28 HOMOLOG"/>
    <property type="match status" value="1"/>
</dbReference>
<dbReference type="OrthoDB" id="6485510at2759"/>
<name>A0A1R3RYT4_ASPC5</name>
<protein>
    <recommendedName>
        <fullName evidence="15">Ergosterol biosynthesis protein</fullName>
    </recommendedName>
</protein>
<evidence type="ECO:0000313" key="14">
    <source>
        <dbReference type="Proteomes" id="UP000188318"/>
    </source>
</evidence>
<gene>
    <name evidence="13" type="ORF">ASPCADRAFT_203413</name>
</gene>
<dbReference type="GO" id="GO:0030674">
    <property type="term" value="F:protein-macromolecule adaptor activity"/>
    <property type="evidence" value="ECO:0007669"/>
    <property type="project" value="TreeGrafter"/>
</dbReference>
<dbReference type="PANTHER" id="PTHR15451">
    <property type="entry name" value="ERGOSTEROL BIOSYNTHETIC PROTEIN 28-RELATED"/>
    <property type="match status" value="1"/>
</dbReference>
<dbReference type="Proteomes" id="UP000188318">
    <property type="component" value="Unassembled WGS sequence"/>
</dbReference>
<dbReference type="InterPro" id="IPR005352">
    <property type="entry name" value="Erg28"/>
</dbReference>
<evidence type="ECO:0000256" key="8">
    <source>
        <dbReference type="ARBA" id="ARBA00023011"/>
    </source>
</evidence>
<evidence type="ECO:0000256" key="12">
    <source>
        <dbReference type="ARBA" id="ARBA00023221"/>
    </source>
</evidence>
<dbReference type="Pfam" id="PF03694">
    <property type="entry name" value="Erg28"/>
    <property type="match status" value="1"/>
</dbReference>
<evidence type="ECO:0000256" key="4">
    <source>
        <dbReference type="ARBA" id="ARBA00022692"/>
    </source>
</evidence>
<comment type="subcellular location">
    <subcellularLocation>
        <location evidence="1">Endoplasmic reticulum membrane</location>
        <topology evidence="1">Multi-pass membrane protein</topology>
    </subcellularLocation>
</comment>
<evidence type="ECO:0000256" key="5">
    <source>
        <dbReference type="ARBA" id="ARBA00022824"/>
    </source>
</evidence>
<evidence type="ECO:0000256" key="3">
    <source>
        <dbReference type="ARBA" id="ARBA00022516"/>
    </source>
</evidence>
<accession>A0A1R3RYT4</accession>
<evidence type="ECO:0000256" key="6">
    <source>
        <dbReference type="ARBA" id="ARBA00022955"/>
    </source>
</evidence>
<keyword evidence="5" id="KW-0256">Endoplasmic reticulum</keyword>
<evidence type="ECO:0008006" key="15">
    <source>
        <dbReference type="Google" id="ProtNLM"/>
    </source>
</evidence>
<reference evidence="14" key="1">
    <citation type="journal article" date="2017" name="Genome Biol.">
        <title>Comparative genomics reveals high biological diversity and specific adaptations in the industrially and medically important fungal genus Aspergillus.</title>
        <authorList>
            <person name="de Vries R.P."/>
            <person name="Riley R."/>
            <person name="Wiebenga A."/>
            <person name="Aguilar-Osorio G."/>
            <person name="Amillis S."/>
            <person name="Uchima C.A."/>
            <person name="Anderluh G."/>
            <person name="Asadollahi M."/>
            <person name="Askin M."/>
            <person name="Barry K."/>
            <person name="Battaglia E."/>
            <person name="Bayram O."/>
            <person name="Benocci T."/>
            <person name="Braus-Stromeyer S.A."/>
            <person name="Caldana C."/>
            <person name="Canovas D."/>
            <person name="Cerqueira G.C."/>
            <person name="Chen F."/>
            <person name="Chen W."/>
            <person name="Choi C."/>
            <person name="Clum A."/>
            <person name="Dos Santos R.A."/>
            <person name="Damasio A.R."/>
            <person name="Diallinas G."/>
            <person name="Emri T."/>
            <person name="Fekete E."/>
            <person name="Flipphi M."/>
            <person name="Freyberg S."/>
            <person name="Gallo A."/>
            <person name="Gournas C."/>
            <person name="Habgood R."/>
            <person name="Hainaut M."/>
            <person name="Harispe M.L."/>
            <person name="Henrissat B."/>
            <person name="Hilden K.S."/>
            <person name="Hope R."/>
            <person name="Hossain A."/>
            <person name="Karabika E."/>
            <person name="Karaffa L."/>
            <person name="Karanyi Z."/>
            <person name="Krasevec N."/>
            <person name="Kuo A."/>
            <person name="Kusch H."/>
            <person name="LaButti K."/>
            <person name="Lagendijk E.L."/>
            <person name="Lapidus A."/>
            <person name="Levasseur A."/>
            <person name="Lindquist E."/>
            <person name="Lipzen A."/>
            <person name="Logrieco A.F."/>
            <person name="MacCabe A."/>
            <person name="Maekelae M.R."/>
            <person name="Malavazi I."/>
            <person name="Melin P."/>
            <person name="Meyer V."/>
            <person name="Mielnichuk N."/>
            <person name="Miskei M."/>
            <person name="Molnar A.P."/>
            <person name="Mule G."/>
            <person name="Ngan C.Y."/>
            <person name="Orejas M."/>
            <person name="Orosz E."/>
            <person name="Ouedraogo J.P."/>
            <person name="Overkamp K.M."/>
            <person name="Park H.-S."/>
            <person name="Perrone G."/>
            <person name="Piumi F."/>
            <person name="Punt P.J."/>
            <person name="Ram A.F."/>
            <person name="Ramon A."/>
            <person name="Rauscher S."/>
            <person name="Record E."/>
            <person name="Riano-Pachon D.M."/>
            <person name="Robert V."/>
            <person name="Roehrig J."/>
            <person name="Ruller R."/>
            <person name="Salamov A."/>
            <person name="Salih N.S."/>
            <person name="Samson R.A."/>
            <person name="Sandor E."/>
            <person name="Sanguinetti M."/>
            <person name="Schuetze T."/>
            <person name="Sepcic K."/>
            <person name="Shelest E."/>
            <person name="Sherlock G."/>
            <person name="Sophianopoulou V."/>
            <person name="Squina F.M."/>
            <person name="Sun H."/>
            <person name="Susca A."/>
            <person name="Todd R.B."/>
            <person name="Tsang A."/>
            <person name="Unkles S.E."/>
            <person name="van de Wiele N."/>
            <person name="van Rossen-Uffink D."/>
            <person name="Oliveira J.V."/>
            <person name="Vesth T.C."/>
            <person name="Visser J."/>
            <person name="Yu J.-H."/>
            <person name="Zhou M."/>
            <person name="Andersen M.R."/>
            <person name="Archer D.B."/>
            <person name="Baker S.E."/>
            <person name="Benoit I."/>
            <person name="Brakhage A.A."/>
            <person name="Braus G.H."/>
            <person name="Fischer R."/>
            <person name="Frisvad J.C."/>
            <person name="Goldman G.H."/>
            <person name="Houbraken J."/>
            <person name="Oakley B."/>
            <person name="Pocsi I."/>
            <person name="Scazzocchio C."/>
            <person name="Seiboth B."/>
            <person name="vanKuyk P.A."/>
            <person name="Wortman J."/>
            <person name="Dyer P.S."/>
            <person name="Grigoriev I.V."/>
        </authorList>
    </citation>
    <scope>NUCLEOTIDE SEQUENCE [LARGE SCALE GENOMIC DNA]</scope>
    <source>
        <strain evidence="14">ITEM 5010</strain>
    </source>
</reference>
<keyword evidence="14" id="KW-1185">Reference proteome</keyword>
<dbReference type="EMBL" id="KV907494">
    <property type="protein sequence ID" value="OOF99648.1"/>
    <property type="molecule type" value="Genomic_DNA"/>
</dbReference>
<proteinExistence type="inferred from homology"/>
<keyword evidence="8" id="KW-0756">Sterol biosynthesis</keyword>